<protein>
    <submittedName>
        <fullName evidence="2">Protoporphyrinogen oxidase</fullName>
    </submittedName>
</protein>
<dbReference type="AlphaFoldDB" id="A0A511KA48"/>
<sequence length="464" mass="50207">MAHEIGLTPSIVTVPKTAPSARNRFIYTGHRSSTSISPILKAALPVIPSALLEPFRPRSPLHGDPSGVADESVDEFTARRFGRALADELASAGIHGIYAGDTRRLSIRAVLPALWELEKEWGSVILGALFGSFARKRGWKENSPWRIRQQAEMEETERVKERIRANGGDALVEVMEKASVWGVKGGLQTLTETLREKLEAEGVEFWMGKKGKVEHVEKVGGAWQIRTSTNSLDASQLVTTIPQLLPPSLAPPSPPATTVSVVNLAFKQPSLGSPALHPAGFGYLIPRTVPPSLNPHHALGVLFDNDVMPEVDSSSSHGLTKLSLLLGGSYWLDRHPPPRPSHDELVNAALQTLRLHFPDRTFPQPVHAYTHTHVNCIPQVPPGFMPAFRAFGDRLREAGNVAVVGGGFAAVGVNGCVKAAWEVGSAMARSVNAQAGGKREGEAEEKVREAVARTVQTGTEMWEL</sequence>
<dbReference type="OrthoDB" id="438553at2759"/>
<dbReference type="PANTHER" id="PTHR42923">
    <property type="entry name" value="PROTOPORPHYRINOGEN OXIDASE"/>
    <property type="match status" value="1"/>
</dbReference>
<dbReference type="SUPFAM" id="SSF54373">
    <property type="entry name" value="FAD-linked reductases, C-terminal domain"/>
    <property type="match status" value="1"/>
</dbReference>
<accession>A0A511KA48</accession>
<dbReference type="Gene3D" id="3.50.50.60">
    <property type="entry name" value="FAD/NAD(P)-binding domain"/>
    <property type="match status" value="1"/>
</dbReference>
<name>A0A511KA48_RHOTO</name>
<dbReference type="InterPro" id="IPR002937">
    <property type="entry name" value="Amino_oxidase"/>
</dbReference>
<dbReference type="EMBL" id="BJWK01000003">
    <property type="protein sequence ID" value="GEM07238.1"/>
    <property type="molecule type" value="Genomic_DNA"/>
</dbReference>
<dbReference type="Proteomes" id="UP000321518">
    <property type="component" value="Unassembled WGS sequence"/>
</dbReference>
<organism evidence="2 3">
    <name type="scientific">Rhodotorula toruloides</name>
    <name type="common">Yeast</name>
    <name type="synonym">Rhodosporidium toruloides</name>
    <dbReference type="NCBI Taxonomy" id="5286"/>
    <lineage>
        <taxon>Eukaryota</taxon>
        <taxon>Fungi</taxon>
        <taxon>Dikarya</taxon>
        <taxon>Basidiomycota</taxon>
        <taxon>Pucciniomycotina</taxon>
        <taxon>Microbotryomycetes</taxon>
        <taxon>Sporidiobolales</taxon>
        <taxon>Sporidiobolaceae</taxon>
        <taxon>Rhodotorula</taxon>
    </lineage>
</organism>
<dbReference type="SUPFAM" id="SSF51905">
    <property type="entry name" value="FAD/NAD(P)-binding domain"/>
    <property type="match status" value="1"/>
</dbReference>
<evidence type="ECO:0000313" key="2">
    <source>
        <dbReference type="EMBL" id="GEM07238.1"/>
    </source>
</evidence>
<reference evidence="2 3" key="1">
    <citation type="submission" date="2019-07" db="EMBL/GenBank/DDBJ databases">
        <title>Rhodotorula toruloides NBRC10032 genome sequencing.</title>
        <authorList>
            <person name="Shida Y."/>
            <person name="Takaku H."/>
            <person name="Ogasawara W."/>
            <person name="Mori K."/>
        </authorList>
    </citation>
    <scope>NUCLEOTIDE SEQUENCE [LARGE SCALE GENOMIC DNA]</scope>
    <source>
        <strain evidence="2 3">NBRC10032</strain>
    </source>
</reference>
<dbReference type="InterPro" id="IPR036188">
    <property type="entry name" value="FAD/NAD-bd_sf"/>
</dbReference>
<dbReference type="PANTHER" id="PTHR42923:SF3">
    <property type="entry name" value="PROTOPORPHYRINOGEN OXIDASE"/>
    <property type="match status" value="1"/>
</dbReference>
<gene>
    <name evidence="2" type="ORF">Rt10032_c03g1255</name>
</gene>
<dbReference type="InterPro" id="IPR050464">
    <property type="entry name" value="Zeta_carotene_desat/Oxidored"/>
</dbReference>
<dbReference type="Pfam" id="PF01593">
    <property type="entry name" value="Amino_oxidase"/>
    <property type="match status" value="1"/>
</dbReference>
<evidence type="ECO:0000313" key="3">
    <source>
        <dbReference type="Proteomes" id="UP000321518"/>
    </source>
</evidence>
<dbReference type="GO" id="GO:0005743">
    <property type="term" value="C:mitochondrial inner membrane"/>
    <property type="evidence" value="ECO:0007669"/>
    <property type="project" value="TreeGrafter"/>
</dbReference>
<proteinExistence type="predicted"/>
<comment type="caution">
    <text evidence="2">The sequence shown here is derived from an EMBL/GenBank/DDBJ whole genome shotgun (WGS) entry which is preliminary data.</text>
</comment>
<feature type="domain" description="Amine oxidase" evidence="1">
    <location>
        <begin position="69"/>
        <end position="422"/>
    </location>
</feature>
<dbReference type="GO" id="GO:0004729">
    <property type="term" value="F:oxygen-dependent protoporphyrinogen oxidase activity"/>
    <property type="evidence" value="ECO:0007669"/>
    <property type="project" value="TreeGrafter"/>
</dbReference>
<evidence type="ECO:0000259" key="1">
    <source>
        <dbReference type="Pfam" id="PF01593"/>
    </source>
</evidence>